<keyword evidence="2" id="KW-1185">Reference proteome</keyword>
<sequence length="148" mass="16625">MSRAGDLRDALKASIVAANIGLTADDIIIARQGDIFREIEDTVSRSENGICLHILSPKKRNLAPMAERPRWETELVLRLWVQPLYHEGQKPEEEIMEDLENHLSQLVLNTAEPRALQAAAAIEVQSSYDVADADYNVHEVQVKTIIQN</sequence>
<evidence type="ECO:0000313" key="1">
    <source>
        <dbReference type="EMBL" id="MFD2275471.1"/>
    </source>
</evidence>
<evidence type="ECO:0000313" key="2">
    <source>
        <dbReference type="Proteomes" id="UP001597297"/>
    </source>
</evidence>
<proteinExistence type="predicted"/>
<accession>A0ABW5DZG1</accession>
<gene>
    <name evidence="1" type="ORF">ACFSQZ_03225</name>
</gene>
<protein>
    <submittedName>
        <fullName evidence="1">Uncharacterized protein</fullName>
    </submittedName>
</protein>
<dbReference type="RefSeq" id="WP_377092691.1">
    <property type="nucleotide sequence ID" value="NZ_JBHSJM010000001.1"/>
</dbReference>
<organism evidence="1 2">
    <name type="scientific">Rubritalea spongiae</name>
    <dbReference type="NCBI Taxonomy" id="430797"/>
    <lineage>
        <taxon>Bacteria</taxon>
        <taxon>Pseudomonadati</taxon>
        <taxon>Verrucomicrobiota</taxon>
        <taxon>Verrucomicrobiia</taxon>
        <taxon>Verrucomicrobiales</taxon>
        <taxon>Rubritaleaceae</taxon>
        <taxon>Rubritalea</taxon>
    </lineage>
</organism>
<dbReference type="EMBL" id="JBHUJC010000010">
    <property type="protein sequence ID" value="MFD2275471.1"/>
    <property type="molecule type" value="Genomic_DNA"/>
</dbReference>
<reference evidence="2" key="1">
    <citation type="journal article" date="2019" name="Int. J. Syst. Evol. Microbiol.">
        <title>The Global Catalogue of Microorganisms (GCM) 10K type strain sequencing project: providing services to taxonomists for standard genome sequencing and annotation.</title>
        <authorList>
            <consortium name="The Broad Institute Genomics Platform"/>
            <consortium name="The Broad Institute Genome Sequencing Center for Infectious Disease"/>
            <person name="Wu L."/>
            <person name="Ma J."/>
        </authorList>
    </citation>
    <scope>NUCLEOTIDE SEQUENCE [LARGE SCALE GENOMIC DNA]</scope>
    <source>
        <strain evidence="2">JCM 16545</strain>
    </source>
</reference>
<dbReference type="Proteomes" id="UP001597297">
    <property type="component" value="Unassembled WGS sequence"/>
</dbReference>
<comment type="caution">
    <text evidence="1">The sequence shown here is derived from an EMBL/GenBank/DDBJ whole genome shotgun (WGS) entry which is preliminary data.</text>
</comment>
<name>A0ABW5DZG1_9BACT</name>